<reference evidence="1 2" key="1">
    <citation type="submission" date="2019-12" db="EMBL/GenBank/DDBJ databases">
        <title>Streptomyces sp. strain T44 isolated from rhizosphere soil of Broussonetia papyrifera.</title>
        <authorList>
            <person name="Mo P."/>
        </authorList>
    </citation>
    <scope>NUCLEOTIDE SEQUENCE [LARGE SCALE GENOMIC DNA]</scope>
    <source>
        <strain evidence="1 2">T44</strain>
    </source>
</reference>
<evidence type="ECO:0000313" key="2">
    <source>
        <dbReference type="Proteomes" id="UP000436138"/>
    </source>
</evidence>
<sequence length="204" mass="22300">MAAELLVDCAAVAAGVVQRVLRLLPRAVPAAVAALELERELRRPLMRRVGPVRTDLLLSLAGATVNGLCAGIGMPAVDAAHRLLLLGEVRARRRVWERRERDLCSGPECVPRTRPARHLRARTRPPGPVEQWERRLAPSAPLTAVAVLALRGSPRRAADALLATVPRAARYGREAFAAMVGRELARHASYRSTRRRAACCLRRG</sequence>
<gene>
    <name evidence="1" type="ORF">GQF42_07940</name>
</gene>
<organism evidence="1 2">
    <name type="scientific">Streptomyces broussonetiae</name>
    <dbReference type="NCBI Taxonomy" id="2686304"/>
    <lineage>
        <taxon>Bacteria</taxon>
        <taxon>Bacillati</taxon>
        <taxon>Actinomycetota</taxon>
        <taxon>Actinomycetes</taxon>
        <taxon>Kitasatosporales</taxon>
        <taxon>Streptomycetaceae</taxon>
        <taxon>Streptomyces</taxon>
    </lineage>
</organism>
<dbReference type="EMBL" id="CP047020">
    <property type="protein sequence ID" value="QHA03203.1"/>
    <property type="molecule type" value="Genomic_DNA"/>
</dbReference>
<dbReference type="Proteomes" id="UP000436138">
    <property type="component" value="Chromosome"/>
</dbReference>
<keyword evidence="2" id="KW-1185">Reference proteome</keyword>
<accession>A0A6I6MSA0</accession>
<protein>
    <submittedName>
        <fullName evidence="1">Uncharacterized protein</fullName>
    </submittedName>
</protein>
<dbReference type="AlphaFoldDB" id="A0A6I6MSA0"/>
<proteinExistence type="predicted"/>
<name>A0A6I6MSA0_9ACTN</name>
<dbReference type="KEGG" id="sbro:GQF42_07940"/>
<evidence type="ECO:0000313" key="1">
    <source>
        <dbReference type="EMBL" id="QHA03203.1"/>
    </source>
</evidence>
<dbReference type="RefSeq" id="WP_158918942.1">
    <property type="nucleotide sequence ID" value="NZ_CP047020.1"/>
</dbReference>